<dbReference type="Gene3D" id="3.40.50.150">
    <property type="entry name" value="Vaccinia Virus protein VP39"/>
    <property type="match status" value="1"/>
</dbReference>
<dbReference type="CDD" id="cd02440">
    <property type="entry name" value="AdoMet_MTases"/>
    <property type="match status" value="1"/>
</dbReference>
<feature type="active site" description="Nucleophile" evidence="13">
    <location>
        <position position="382"/>
    </location>
</feature>
<evidence type="ECO:0000256" key="13">
    <source>
        <dbReference type="PROSITE-ProRule" id="PRU01023"/>
    </source>
</evidence>
<dbReference type="Pfam" id="PF01189">
    <property type="entry name" value="Methyltr_RsmB-F"/>
    <property type="match status" value="1"/>
</dbReference>
<dbReference type="InterPro" id="IPR004573">
    <property type="entry name" value="rRNA_ssu_MeTfrase_B"/>
</dbReference>
<comment type="function">
    <text evidence="1">Specifically methylates the cytosine at position 967 (m5C967) of 16S rRNA.</text>
</comment>
<evidence type="ECO:0000256" key="2">
    <source>
        <dbReference type="ARBA" id="ARBA00004496"/>
    </source>
</evidence>
<evidence type="ECO:0000256" key="3">
    <source>
        <dbReference type="ARBA" id="ARBA00012140"/>
    </source>
</evidence>
<dbReference type="PANTHER" id="PTHR22807:SF53">
    <property type="entry name" value="RIBOSOMAL RNA SMALL SUBUNIT METHYLTRANSFERASE B-RELATED"/>
    <property type="match status" value="1"/>
</dbReference>
<feature type="binding site" evidence="13">
    <location>
        <begin position="256"/>
        <end position="262"/>
    </location>
    <ligand>
        <name>S-adenosyl-L-methionine</name>
        <dbReference type="ChEBI" id="CHEBI:59789"/>
    </ligand>
</feature>
<dbReference type="FunFam" id="3.40.50.150:FF:000022">
    <property type="entry name" value="Ribosomal RNA small subunit methyltransferase B"/>
    <property type="match status" value="1"/>
</dbReference>
<dbReference type="GO" id="GO:0008649">
    <property type="term" value="F:rRNA methyltransferase activity"/>
    <property type="evidence" value="ECO:0007669"/>
    <property type="project" value="InterPro"/>
</dbReference>
<protein>
    <recommendedName>
        <fullName evidence="3">16S rRNA (cytosine(967)-C(5))-methyltransferase</fullName>
        <ecNumber evidence="3">2.1.1.176</ecNumber>
    </recommendedName>
    <alternativeName>
        <fullName evidence="10">16S rRNA m5C967 methyltransferase</fullName>
    </alternativeName>
    <alternativeName>
        <fullName evidence="11">rRNA (cytosine-C(5)-)-methyltransferase RsmB</fullName>
    </alternativeName>
</protein>
<evidence type="ECO:0000256" key="6">
    <source>
        <dbReference type="ARBA" id="ARBA00022603"/>
    </source>
</evidence>
<sequence length="440" mass="49857">MSNVRDICVELLTNVEKNQAYSTVAFQNVLQKHKLDVRDRGLLTELFYGTIQRKLTLDFYLKPFIEKQKKMELWVLSLLRMTVYQMAYLDRVPDHAAIFEAVQIAKKRGHQGIAKFVNGVLRNVQRSGFDGVSSIKDERERLSVEFSMPRWIVELLFEQYGEVAREIFPSLNIAPHLSARIQNPEMSVEEVQTLLREEGVMVQESKLSPRAVIVKEGDLLGSKAFKDGIVTVQDESSSLVAQVGKLQHGDKVLDTCAAPGGKTTHFASYLVAEEGGLVEALDLHENKLRKIHQNAKRLGVEDRIHTHALDARKVGELFEKESFDAVFVDAPCSGLGLMRRKPDIKYTKNSEDLTKLQIIQLEILASVATMVKNSGKLIYSTCTINKSENEEVVLKFLANHPDFELQPIEEFGCTNENPMLTILPHEYHTDGFFIARMVRK</sequence>
<dbReference type="InterPro" id="IPR023267">
    <property type="entry name" value="RCMT"/>
</dbReference>
<evidence type="ECO:0000313" key="16">
    <source>
        <dbReference type="Proteomes" id="UP000005926"/>
    </source>
</evidence>
<gene>
    <name evidence="15" type="primary">sun</name>
    <name evidence="15" type="ORF">HMPREF0444_0707</name>
</gene>
<feature type="binding site" evidence="13">
    <location>
        <position position="310"/>
    </location>
    <ligand>
        <name>S-adenosyl-L-methionine</name>
        <dbReference type="ChEBI" id="CHEBI:59789"/>
    </ligand>
</feature>
<keyword evidence="7 13" id="KW-0808">Transferase</keyword>
<evidence type="ECO:0000256" key="7">
    <source>
        <dbReference type="ARBA" id="ARBA00022679"/>
    </source>
</evidence>
<dbReference type="InterPro" id="IPR049560">
    <property type="entry name" value="MeTrfase_RsmB-F_NOP2_cat"/>
</dbReference>
<dbReference type="eggNOG" id="COG0781">
    <property type="taxonomic scope" value="Bacteria"/>
</dbReference>
<dbReference type="SUPFAM" id="SSF53335">
    <property type="entry name" value="S-adenosyl-L-methionine-dependent methyltransferases"/>
    <property type="match status" value="1"/>
</dbReference>
<accession>C8NFL2</accession>
<dbReference type="InterPro" id="IPR029063">
    <property type="entry name" value="SAM-dependent_MTases_sf"/>
</dbReference>
<proteinExistence type="inferred from homology"/>
<keyword evidence="4" id="KW-0963">Cytoplasm</keyword>
<dbReference type="STRING" id="638301.HMPREF0444_0707"/>
<comment type="catalytic activity">
    <reaction evidence="12">
        <text>cytidine(967) in 16S rRNA + S-adenosyl-L-methionine = 5-methylcytidine(967) in 16S rRNA + S-adenosyl-L-homocysteine + H(+)</text>
        <dbReference type="Rhea" id="RHEA:42748"/>
        <dbReference type="Rhea" id="RHEA-COMP:10219"/>
        <dbReference type="Rhea" id="RHEA-COMP:10220"/>
        <dbReference type="ChEBI" id="CHEBI:15378"/>
        <dbReference type="ChEBI" id="CHEBI:57856"/>
        <dbReference type="ChEBI" id="CHEBI:59789"/>
        <dbReference type="ChEBI" id="CHEBI:74483"/>
        <dbReference type="ChEBI" id="CHEBI:82748"/>
        <dbReference type="EC" id="2.1.1.176"/>
    </reaction>
</comment>
<dbReference type="HOGENOM" id="CLU_005316_0_1_9"/>
<dbReference type="PROSITE" id="PS51686">
    <property type="entry name" value="SAM_MT_RSMB_NOP"/>
    <property type="match status" value="1"/>
</dbReference>
<dbReference type="EMBL" id="ACKZ01000016">
    <property type="protein sequence ID" value="EEW37348.1"/>
    <property type="molecule type" value="Genomic_DNA"/>
</dbReference>
<dbReference type="GO" id="GO:0003723">
    <property type="term" value="F:RNA binding"/>
    <property type="evidence" value="ECO:0007669"/>
    <property type="project" value="UniProtKB-UniRule"/>
</dbReference>
<dbReference type="eggNOG" id="COG0144">
    <property type="taxonomic scope" value="Bacteria"/>
</dbReference>
<dbReference type="PANTHER" id="PTHR22807">
    <property type="entry name" value="NOP2 YEAST -RELATED NOL1/NOP2/FMU SUN DOMAIN-CONTAINING"/>
    <property type="match status" value="1"/>
</dbReference>
<reference evidence="15 16" key="1">
    <citation type="submission" date="2009-08" db="EMBL/GenBank/DDBJ databases">
        <authorList>
            <person name="Muzny D."/>
            <person name="Qin X."/>
            <person name="Deng J."/>
            <person name="Jiang H."/>
            <person name="Liu Y."/>
            <person name="Qu J."/>
            <person name="Song X.-Z."/>
            <person name="Zhang L."/>
            <person name="Thornton R."/>
            <person name="Coyle M."/>
            <person name="Francisco L."/>
            <person name="Jackson L."/>
            <person name="Javaid M."/>
            <person name="Korchina V."/>
            <person name="Kovar C."/>
            <person name="Mata R."/>
            <person name="Mathew T."/>
            <person name="Ngo R."/>
            <person name="Nguyen L."/>
            <person name="Nguyen N."/>
            <person name="Okwuonu G."/>
            <person name="Ongeri F."/>
            <person name="Pham C."/>
            <person name="Simmons D."/>
            <person name="Wilczek-Boney K."/>
            <person name="Hale W."/>
            <person name="Jakkamsetti A."/>
            <person name="Pham P."/>
            <person name="Ruth R."/>
            <person name="San Lucas F."/>
            <person name="Warren J."/>
            <person name="Zhang J."/>
            <person name="Zhao Z."/>
            <person name="Zhou C."/>
            <person name="Zhu D."/>
            <person name="Lee S."/>
            <person name="Bess C."/>
            <person name="Blankenburg K."/>
            <person name="Forbes L."/>
            <person name="Fu Q."/>
            <person name="Gubbala S."/>
            <person name="Hirani K."/>
            <person name="Jayaseelan J.C."/>
            <person name="Lara F."/>
            <person name="Munidasa M."/>
            <person name="Palculict T."/>
            <person name="Patil S."/>
            <person name="Pu L.-L."/>
            <person name="Saada N."/>
            <person name="Tang L."/>
            <person name="Weissenberger G."/>
            <person name="Zhu Y."/>
            <person name="Hemphill L."/>
            <person name="Shang Y."/>
            <person name="Youmans B."/>
            <person name="Ayvaz T."/>
            <person name="Ross M."/>
            <person name="Santibanez J."/>
            <person name="Aqrawi P."/>
            <person name="Gross S."/>
            <person name="Joshi V."/>
            <person name="Fowler G."/>
            <person name="Nazareth L."/>
            <person name="Reid J."/>
            <person name="Worley K."/>
            <person name="Petrosino J."/>
            <person name="Highlander S."/>
            <person name="Gibbs R."/>
        </authorList>
    </citation>
    <scope>NUCLEOTIDE SEQUENCE [LARGE SCALE GENOMIC DNA]</scope>
    <source>
        <strain evidence="15 16">ATCC 49175</strain>
    </source>
</reference>
<evidence type="ECO:0000256" key="4">
    <source>
        <dbReference type="ARBA" id="ARBA00022490"/>
    </source>
</evidence>
<evidence type="ECO:0000256" key="12">
    <source>
        <dbReference type="ARBA" id="ARBA00047283"/>
    </source>
</evidence>
<evidence type="ECO:0000256" key="11">
    <source>
        <dbReference type="ARBA" id="ARBA00031088"/>
    </source>
</evidence>
<dbReference type="NCBIfam" id="TIGR00563">
    <property type="entry name" value="rsmB"/>
    <property type="match status" value="1"/>
</dbReference>
<dbReference type="Gene3D" id="3.30.70.1170">
    <property type="entry name" value="Sun protein, domain 3"/>
    <property type="match status" value="1"/>
</dbReference>
<feature type="binding site" evidence="13">
    <location>
        <position position="329"/>
    </location>
    <ligand>
        <name>S-adenosyl-L-methionine</name>
        <dbReference type="ChEBI" id="CHEBI:59789"/>
    </ligand>
</feature>
<evidence type="ECO:0000313" key="15">
    <source>
        <dbReference type="EMBL" id="EEW37348.1"/>
    </source>
</evidence>
<dbReference type="InterPro" id="IPR035926">
    <property type="entry name" value="NusB-like_sf"/>
</dbReference>
<dbReference type="GeneID" id="78412953"/>
<comment type="similarity">
    <text evidence="13">Belongs to the class I-like SAM-binding methyltransferase superfamily. RsmB/NOP family.</text>
</comment>
<dbReference type="SUPFAM" id="SSF48013">
    <property type="entry name" value="NusB-like"/>
    <property type="match status" value="1"/>
</dbReference>
<dbReference type="InterPro" id="IPR006027">
    <property type="entry name" value="NusB_RsmB_TIM44"/>
</dbReference>
<keyword evidence="5" id="KW-0698">rRNA processing</keyword>
<evidence type="ECO:0000256" key="10">
    <source>
        <dbReference type="ARBA" id="ARBA00030399"/>
    </source>
</evidence>
<keyword evidence="6 13" id="KW-0489">Methyltransferase</keyword>
<feature type="binding site" evidence="13">
    <location>
        <position position="282"/>
    </location>
    <ligand>
        <name>S-adenosyl-L-methionine</name>
        <dbReference type="ChEBI" id="CHEBI:59789"/>
    </ligand>
</feature>
<dbReference type="Pfam" id="PF22458">
    <property type="entry name" value="RsmF-B_ferredox"/>
    <property type="match status" value="1"/>
</dbReference>
<keyword evidence="9 13" id="KW-0694">RNA-binding</keyword>
<dbReference type="Gene3D" id="1.10.940.10">
    <property type="entry name" value="NusB-like"/>
    <property type="match status" value="1"/>
</dbReference>
<dbReference type="AlphaFoldDB" id="C8NFL2"/>
<evidence type="ECO:0000259" key="14">
    <source>
        <dbReference type="PROSITE" id="PS51686"/>
    </source>
</evidence>
<evidence type="ECO:0000256" key="8">
    <source>
        <dbReference type="ARBA" id="ARBA00022691"/>
    </source>
</evidence>
<dbReference type="InterPro" id="IPR054728">
    <property type="entry name" value="RsmB-like_ferredoxin"/>
</dbReference>
<dbReference type="NCBIfam" id="NF011494">
    <property type="entry name" value="PRK14902.1"/>
    <property type="match status" value="1"/>
</dbReference>
<dbReference type="GO" id="GO:0005737">
    <property type="term" value="C:cytoplasm"/>
    <property type="evidence" value="ECO:0007669"/>
    <property type="project" value="UniProtKB-SubCell"/>
</dbReference>
<feature type="domain" description="SAM-dependent MTase RsmB/NOP-type" evidence="14">
    <location>
        <begin position="167"/>
        <end position="440"/>
    </location>
</feature>
<dbReference type="EC" id="2.1.1.176" evidence="3"/>
<dbReference type="Proteomes" id="UP000005926">
    <property type="component" value="Unassembled WGS sequence"/>
</dbReference>
<dbReference type="PRINTS" id="PR02008">
    <property type="entry name" value="RCMTFAMILY"/>
</dbReference>
<dbReference type="RefSeq" id="WP_005606598.1">
    <property type="nucleotide sequence ID" value="NZ_CP102283.1"/>
</dbReference>
<organism evidence="15 16">
    <name type="scientific">Granulicatella adiacens ATCC 49175</name>
    <dbReference type="NCBI Taxonomy" id="638301"/>
    <lineage>
        <taxon>Bacteria</taxon>
        <taxon>Bacillati</taxon>
        <taxon>Bacillota</taxon>
        <taxon>Bacilli</taxon>
        <taxon>Lactobacillales</taxon>
        <taxon>Carnobacteriaceae</taxon>
        <taxon>Granulicatella</taxon>
    </lineage>
</organism>
<name>C8NFL2_9LACT</name>
<evidence type="ECO:0000256" key="1">
    <source>
        <dbReference type="ARBA" id="ARBA00002724"/>
    </source>
</evidence>
<comment type="subcellular location">
    <subcellularLocation>
        <location evidence="2">Cytoplasm</location>
    </subcellularLocation>
</comment>
<dbReference type="GO" id="GO:0006355">
    <property type="term" value="P:regulation of DNA-templated transcription"/>
    <property type="evidence" value="ECO:0007669"/>
    <property type="project" value="InterPro"/>
</dbReference>
<keyword evidence="8 13" id="KW-0949">S-adenosyl-L-methionine</keyword>
<evidence type="ECO:0000256" key="5">
    <source>
        <dbReference type="ARBA" id="ARBA00022552"/>
    </source>
</evidence>
<dbReference type="InterPro" id="IPR001678">
    <property type="entry name" value="MeTrfase_RsmB-F_NOP2_dom"/>
</dbReference>
<evidence type="ECO:0000256" key="9">
    <source>
        <dbReference type="ARBA" id="ARBA00022884"/>
    </source>
</evidence>
<dbReference type="Pfam" id="PF01029">
    <property type="entry name" value="NusB"/>
    <property type="match status" value="1"/>
</dbReference>
<dbReference type="FunFam" id="1.10.940.10:FF:000006">
    <property type="entry name" value="16S rRNA (Cytosine(967)-C(5))-methyltransferase RsmB"/>
    <property type="match status" value="1"/>
</dbReference>
<keyword evidence="16" id="KW-1185">Reference proteome</keyword>
<comment type="caution">
    <text evidence="15">The sequence shown here is derived from an EMBL/GenBank/DDBJ whole genome shotgun (WGS) entry which is preliminary data.</text>
</comment>